<keyword evidence="2" id="KW-0472">Membrane</keyword>
<feature type="transmembrane region" description="Helical" evidence="2">
    <location>
        <begin position="20"/>
        <end position="46"/>
    </location>
</feature>
<reference evidence="3" key="1">
    <citation type="submission" date="2019-11" db="EMBL/GenBank/DDBJ databases">
        <authorList>
            <person name="Feng L."/>
        </authorList>
    </citation>
    <scope>NUCLEOTIDE SEQUENCE</scope>
    <source>
        <strain evidence="3">PagglomeransLFYP105</strain>
    </source>
</reference>
<feature type="region of interest" description="Disordered" evidence="1">
    <location>
        <begin position="53"/>
        <end position="82"/>
    </location>
</feature>
<evidence type="ECO:0000256" key="1">
    <source>
        <dbReference type="SAM" id="MobiDB-lite"/>
    </source>
</evidence>
<evidence type="ECO:0000313" key="3">
    <source>
        <dbReference type="EMBL" id="VYU61749.1"/>
    </source>
</evidence>
<keyword evidence="2" id="KW-1133">Transmembrane helix</keyword>
<organism evidence="3">
    <name type="scientific">Enterobacter agglomerans</name>
    <name type="common">Erwinia herbicola</name>
    <name type="synonym">Pantoea agglomerans</name>
    <dbReference type="NCBI Taxonomy" id="549"/>
    <lineage>
        <taxon>Bacteria</taxon>
        <taxon>Pseudomonadati</taxon>
        <taxon>Pseudomonadota</taxon>
        <taxon>Gammaproteobacteria</taxon>
        <taxon>Enterobacterales</taxon>
        <taxon>Erwiniaceae</taxon>
        <taxon>Pantoea</taxon>
        <taxon>Pantoea agglomerans group</taxon>
    </lineage>
</organism>
<name>A0A6N3GE20_ENTAG</name>
<gene>
    <name evidence="3" type="ORF">PALFYP105_00251</name>
</gene>
<keyword evidence="2" id="KW-0812">Transmembrane</keyword>
<sequence>MLFSGLGFLLYSRFSGFFMVLFSGLGFLLYSRFSGFVVFFMMYSFCWRSSGRCSWRSGRWCSSGFSSKRSRRQTHSSGNNQS</sequence>
<dbReference type="EMBL" id="CACRUS010000028">
    <property type="protein sequence ID" value="VYU61749.1"/>
    <property type="molecule type" value="Genomic_DNA"/>
</dbReference>
<accession>A0A6N3GE20</accession>
<feature type="compositionally biased region" description="Low complexity" evidence="1">
    <location>
        <begin position="53"/>
        <end position="67"/>
    </location>
</feature>
<dbReference type="AlphaFoldDB" id="A0A6N3GE20"/>
<evidence type="ECO:0000256" key="2">
    <source>
        <dbReference type="SAM" id="Phobius"/>
    </source>
</evidence>
<proteinExistence type="predicted"/>
<protein>
    <submittedName>
        <fullName evidence="3">Uncharacterized protein</fullName>
    </submittedName>
</protein>